<name>A0A9W8H1P1_9FUNG</name>
<sequence>MSYKPMPSTPNKPRVGAVESLHNAGTLTKERMEARAREAKDILAHDTAHDVREVLDFARPSSLEDREAADAVVASICSALDAGIDSARSEEPAPKHDPAEYWKQELTEAAESGNVEALARIAGRWKHIAKGLTRAPAGRKEAALAPPFMALVLLVAHHLAGGGGGGGAGQSGRMQTRAMKATARRTSCAKRLLLPFARTDIKPDGADEKQRMDVLLQSCALDDAVRLQDGTRVHDVFADVELKFNPKERDNALLQVIDYARHVYTKQYDRRYVWGATLCLGEVRACVLLHDAVLVSPAMDFAQATGREQLVRLLVDLSVCDAAQLGLDPTVRSILGSTNLLVECFNDY</sequence>
<reference evidence="3" key="1">
    <citation type="submission" date="2022-07" db="EMBL/GenBank/DDBJ databases">
        <title>Phylogenomic reconstructions and comparative analyses of Kickxellomycotina fungi.</title>
        <authorList>
            <person name="Reynolds N.K."/>
            <person name="Stajich J.E."/>
            <person name="Barry K."/>
            <person name="Grigoriev I.V."/>
            <person name="Crous P."/>
            <person name="Smith M.E."/>
        </authorList>
    </citation>
    <scope>NUCLEOTIDE SEQUENCE</scope>
    <source>
        <strain evidence="3">NBRC 105414</strain>
    </source>
</reference>
<organism evidence="3 4">
    <name type="scientific">Coemansia javaensis</name>
    <dbReference type="NCBI Taxonomy" id="2761396"/>
    <lineage>
        <taxon>Eukaryota</taxon>
        <taxon>Fungi</taxon>
        <taxon>Fungi incertae sedis</taxon>
        <taxon>Zoopagomycota</taxon>
        <taxon>Kickxellomycotina</taxon>
        <taxon>Kickxellomycetes</taxon>
        <taxon>Kickxellales</taxon>
        <taxon>Kickxellaceae</taxon>
        <taxon>Coemansia</taxon>
    </lineage>
</organism>
<evidence type="ECO:0000259" key="2">
    <source>
        <dbReference type="Pfam" id="PF17667"/>
    </source>
</evidence>
<gene>
    <name evidence="3" type="ORF">H4R18_005395</name>
</gene>
<evidence type="ECO:0000313" key="3">
    <source>
        <dbReference type="EMBL" id="KAJ2776977.1"/>
    </source>
</evidence>
<dbReference type="AlphaFoldDB" id="A0A9W8H1P1"/>
<dbReference type="EMBL" id="JANBUL010000321">
    <property type="protein sequence ID" value="KAJ2776977.1"/>
    <property type="molecule type" value="Genomic_DNA"/>
</dbReference>
<accession>A0A9W8H1P1</accession>
<keyword evidence="4" id="KW-1185">Reference proteome</keyword>
<evidence type="ECO:0000256" key="1">
    <source>
        <dbReference type="SAM" id="MobiDB-lite"/>
    </source>
</evidence>
<feature type="domain" description="Fungal-type protein kinase" evidence="2">
    <location>
        <begin position="214"/>
        <end position="333"/>
    </location>
</feature>
<dbReference type="Proteomes" id="UP001140217">
    <property type="component" value="Unassembled WGS sequence"/>
</dbReference>
<feature type="non-terminal residue" evidence="3">
    <location>
        <position position="348"/>
    </location>
</feature>
<dbReference type="Pfam" id="PF17667">
    <property type="entry name" value="Pkinase_fungal"/>
    <property type="match status" value="1"/>
</dbReference>
<proteinExistence type="predicted"/>
<dbReference type="PANTHER" id="PTHR38248:SF2">
    <property type="entry name" value="FUNK1 11"/>
    <property type="match status" value="1"/>
</dbReference>
<dbReference type="PANTHER" id="PTHR38248">
    <property type="entry name" value="FUNK1 6"/>
    <property type="match status" value="1"/>
</dbReference>
<evidence type="ECO:0000313" key="4">
    <source>
        <dbReference type="Proteomes" id="UP001140217"/>
    </source>
</evidence>
<feature type="region of interest" description="Disordered" evidence="1">
    <location>
        <begin position="1"/>
        <end position="26"/>
    </location>
</feature>
<dbReference type="OrthoDB" id="5584477at2759"/>
<protein>
    <recommendedName>
        <fullName evidence="2">Fungal-type protein kinase domain-containing protein</fullName>
    </recommendedName>
</protein>
<comment type="caution">
    <text evidence="3">The sequence shown here is derived from an EMBL/GenBank/DDBJ whole genome shotgun (WGS) entry which is preliminary data.</text>
</comment>
<dbReference type="InterPro" id="IPR040976">
    <property type="entry name" value="Pkinase_fungal"/>
</dbReference>